<evidence type="ECO:0008006" key="4">
    <source>
        <dbReference type="Google" id="ProtNLM"/>
    </source>
</evidence>
<feature type="transmembrane region" description="Helical" evidence="1">
    <location>
        <begin position="204"/>
        <end position="226"/>
    </location>
</feature>
<keyword evidence="3" id="KW-1185">Reference proteome</keyword>
<feature type="transmembrane region" description="Helical" evidence="1">
    <location>
        <begin position="114"/>
        <end position="136"/>
    </location>
</feature>
<organism evidence="2 3">
    <name type="scientific">Halothermothrix orenii (strain H 168 / OCM 544 / DSM 9562)</name>
    <dbReference type="NCBI Taxonomy" id="373903"/>
    <lineage>
        <taxon>Bacteria</taxon>
        <taxon>Bacillati</taxon>
        <taxon>Bacillota</taxon>
        <taxon>Clostridia</taxon>
        <taxon>Halanaerobiales</taxon>
        <taxon>Halothermotrichaceae</taxon>
        <taxon>Halothermothrix</taxon>
    </lineage>
</organism>
<evidence type="ECO:0000313" key="2">
    <source>
        <dbReference type="EMBL" id="ACL68998.1"/>
    </source>
</evidence>
<evidence type="ECO:0000256" key="1">
    <source>
        <dbReference type="SAM" id="Phobius"/>
    </source>
</evidence>
<name>B8D129_HALOH</name>
<feature type="transmembrane region" description="Helical" evidence="1">
    <location>
        <begin position="20"/>
        <end position="39"/>
    </location>
</feature>
<dbReference type="HOGENOM" id="CLU_086949_0_0_9"/>
<dbReference type="GO" id="GO:0005886">
    <property type="term" value="C:plasma membrane"/>
    <property type="evidence" value="ECO:0007669"/>
    <property type="project" value="UniProtKB-SubCell"/>
</dbReference>
<evidence type="ECO:0000313" key="3">
    <source>
        <dbReference type="Proteomes" id="UP000000719"/>
    </source>
</evidence>
<feature type="transmembrane region" description="Helical" evidence="1">
    <location>
        <begin position="175"/>
        <end position="198"/>
    </location>
</feature>
<dbReference type="EMBL" id="CP001098">
    <property type="protein sequence ID" value="ACL68998.1"/>
    <property type="molecule type" value="Genomic_DNA"/>
</dbReference>
<dbReference type="eggNOG" id="COG1277">
    <property type="taxonomic scope" value="Bacteria"/>
</dbReference>
<accession>B8D129</accession>
<sequence length="283" mass="31663">MLWPILKLELKKMFHRPRTYLGLTGAALIPITIIIIFLFRDPTPFLAKALGRTFTLSGSVLNGYLVALTTLNQGTMNFFAPVLIVLVAGEIVAGESQEGTLRLILTRPVMRYKFLLAKLLTVCIYTMLIFVVMLIIGLGVSLLIFGEGSLFVVGLFLGNVGWFNILNSGTALTRILMVYGISFLILLTVTTFSFFLSSILKNPIAAMIFPLVVVIFLRIVSAFPFLQELKPFFFTTHMDVWINLLSPKIDWNQVFKSMSILGLHTLTFIGASLYGFHRRDILS</sequence>
<dbReference type="KEGG" id="hor:Hore_02370"/>
<reference evidence="2 3" key="1">
    <citation type="journal article" date="2009" name="PLoS ONE">
        <title>Genome analysis of the anaerobic thermohalophilic bacterium Halothermothrix orenii.</title>
        <authorList>
            <person name="Mavromatis K."/>
            <person name="Ivanova N."/>
            <person name="Anderson I."/>
            <person name="Lykidis A."/>
            <person name="Hooper S.D."/>
            <person name="Sun H."/>
            <person name="Kunin V."/>
            <person name="Lapidus A."/>
            <person name="Hugenholtz P."/>
            <person name="Patel B."/>
            <person name="Kyrpides N.C."/>
        </authorList>
    </citation>
    <scope>NUCLEOTIDE SEQUENCE [LARGE SCALE GENOMIC DNA]</scope>
    <source>
        <strain evidence="3">H 168 / OCM 544 / DSM 9562</strain>
    </source>
</reference>
<dbReference type="RefSeq" id="WP_012635196.1">
    <property type="nucleotide sequence ID" value="NC_011899.1"/>
</dbReference>
<keyword evidence="1" id="KW-0812">Transmembrane</keyword>
<dbReference type="STRING" id="373903.Hore_02370"/>
<dbReference type="PANTHER" id="PTHR37305">
    <property type="entry name" value="INTEGRAL MEMBRANE PROTEIN-RELATED"/>
    <property type="match status" value="1"/>
</dbReference>
<feature type="transmembrane region" description="Helical" evidence="1">
    <location>
        <begin position="258"/>
        <end position="277"/>
    </location>
</feature>
<dbReference type="Proteomes" id="UP000000719">
    <property type="component" value="Chromosome"/>
</dbReference>
<keyword evidence="1" id="KW-1133">Transmembrane helix</keyword>
<feature type="transmembrane region" description="Helical" evidence="1">
    <location>
        <begin position="74"/>
        <end position="93"/>
    </location>
</feature>
<feature type="transmembrane region" description="Helical" evidence="1">
    <location>
        <begin position="142"/>
        <end position="163"/>
    </location>
</feature>
<protein>
    <recommendedName>
        <fullName evidence="4">ABC transporter permease</fullName>
    </recommendedName>
</protein>
<gene>
    <name evidence="2" type="ordered locus">Hore_02370</name>
</gene>
<dbReference type="OrthoDB" id="2943698at2"/>
<dbReference type="AlphaFoldDB" id="B8D129"/>
<proteinExistence type="predicted"/>
<keyword evidence="1" id="KW-0472">Membrane</keyword>
<dbReference type="PANTHER" id="PTHR37305:SF1">
    <property type="entry name" value="MEMBRANE PROTEIN"/>
    <property type="match status" value="1"/>
</dbReference>
<dbReference type="GO" id="GO:0140359">
    <property type="term" value="F:ABC-type transporter activity"/>
    <property type="evidence" value="ECO:0007669"/>
    <property type="project" value="InterPro"/>
</dbReference>
<dbReference type="Pfam" id="PF12679">
    <property type="entry name" value="ABC2_membrane_2"/>
    <property type="match status" value="1"/>
</dbReference>